<accession>A0A428PIB8</accession>
<evidence type="ECO:0000313" key="1">
    <source>
        <dbReference type="EMBL" id="RSL52784.1"/>
    </source>
</evidence>
<comment type="caution">
    <text evidence="1">The sequence shown here is derived from an EMBL/GenBank/DDBJ whole genome shotgun (WGS) entry which is preliminary data.</text>
</comment>
<dbReference type="AlphaFoldDB" id="A0A428PIB8"/>
<keyword evidence="2" id="KW-1185">Reference proteome</keyword>
<organism evidence="1 2">
    <name type="scientific">Fusarium floridanum</name>
    <dbReference type="NCBI Taxonomy" id="1325733"/>
    <lineage>
        <taxon>Eukaryota</taxon>
        <taxon>Fungi</taxon>
        <taxon>Dikarya</taxon>
        <taxon>Ascomycota</taxon>
        <taxon>Pezizomycotina</taxon>
        <taxon>Sordariomycetes</taxon>
        <taxon>Hypocreomycetidae</taxon>
        <taxon>Hypocreales</taxon>
        <taxon>Nectriaceae</taxon>
        <taxon>Fusarium</taxon>
        <taxon>Fusarium solani species complex</taxon>
    </lineage>
</organism>
<sequence>MTKDSFDAHQLDAEKNNDDFFADAKACPRPVTGSGQMVYWQNCTTIRVYESGKEDEPPIQRVSNQNGQGFVKKGLSLIVDGGRVKEIW</sequence>
<gene>
    <name evidence="1" type="ORF">CEP51_014997</name>
</gene>
<name>A0A428PIB8_9HYPO</name>
<evidence type="ECO:0000313" key="2">
    <source>
        <dbReference type="Proteomes" id="UP000287972"/>
    </source>
</evidence>
<dbReference type="EMBL" id="NKCL01000750">
    <property type="protein sequence ID" value="RSL52784.1"/>
    <property type="molecule type" value="Genomic_DNA"/>
</dbReference>
<proteinExistence type="predicted"/>
<dbReference type="Proteomes" id="UP000287972">
    <property type="component" value="Unassembled WGS sequence"/>
</dbReference>
<protein>
    <submittedName>
        <fullName evidence="1">Uncharacterized protein</fullName>
    </submittedName>
</protein>
<reference evidence="1 2" key="1">
    <citation type="submission" date="2017-06" db="EMBL/GenBank/DDBJ databases">
        <title>Comparative genomic analysis of Ambrosia Fusariam Clade fungi.</title>
        <authorList>
            <person name="Stajich J.E."/>
            <person name="Carrillo J."/>
            <person name="Kijimoto T."/>
            <person name="Eskalen A."/>
            <person name="O'Donnell K."/>
            <person name="Kasson M."/>
        </authorList>
    </citation>
    <scope>NUCLEOTIDE SEQUENCE [LARGE SCALE GENOMIC DNA]</scope>
    <source>
        <strain evidence="1 2">NRRL62606</strain>
    </source>
</reference>